<name>A0ACD4DGX2_9NOCA</name>
<keyword evidence="2" id="KW-1185">Reference proteome</keyword>
<reference evidence="1" key="1">
    <citation type="submission" date="2022-10" db="EMBL/GenBank/DDBJ databases">
        <title>Rhodococcus ferula Z13 complete genome.</title>
        <authorList>
            <person name="Long X."/>
            <person name="Zang M."/>
        </authorList>
    </citation>
    <scope>NUCLEOTIDE SEQUENCE</scope>
    <source>
        <strain evidence="1">Z13</strain>
    </source>
</reference>
<evidence type="ECO:0000313" key="2">
    <source>
        <dbReference type="Proteomes" id="UP001156484"/>
    </source>
</evidence>
<protein>
    <submittedName>
        <fullName evidence="1">DUF1524 domain-containing protein</fullName>
    </submittedName>
</protein>
<organism evidence="1 2">
    <name type="scientific">Rhodococcus sacchari</name>
    <dbReference type="NCBI Taxonomy" id="2962047"/>
    <lineage>
        <taxon>Bacteria</taxon>
        <taxon>Bacillati</taxon>
        <taxon>Actinomycetota</taxon>
        <taxon>Actinomycetes</taxon>
        <taxon>Mycobacteriales</taxon>
        <taxon>Nocardiaceae</taxon>
        <taxon>Rhodococcus</taxon>
    </lineage>
</organism>
<evidence type="ECO:0000313" key="1">
    <source>
        <dbReference type="EMBL" id="UYP19252.1"/>
    </source>
</evidence>
<sequence>MSFSPFPSRLRTLAVATVAGLALVGCDAPEEEAAPSPPSPVVTSAPTATTTSTTAPTTTTADPTTDGGAAPADPSAMSAALAQLETLPVKGRAPRTGYSRDQFGPAWTDDVRVEFGGNGCDTRNDILRRDLVDIVFRPGTRDCTVESGILHDAYTGKTIEFTRGPDTSSAVQIDHIVALSDAWQKGAQQLDAGTRIDLANDPRNLQAVDGPTNQQKSDGDAATWLPPNRAYRCTYVARQIEVKAIYGLWVTQAEHDAMVRVLTDCGAATPAVAVPTTTVRSTTLTAPSPVPVPPAPAPVPAATTQPPAPAPAPAPAPEGEYYPNCKAARAAGAAPLYAGQPGYRAKLDGDGDGIACE</sequence>
<dbReference type="EMBL" id="CP107551">
    <property type="protein sequence ID" value="UYP19252.1"/>
    <property type="molecule type" value="Genomic_DNA"/>
</dbReference>
<accession>A0ACD4DGX2</accession>
<gene>
    <name evidence="1" type="ORF">OED52_01325</name>
</gene>
<proteinExistence type="predicted"/>
<dbReference type="Proteomes" id="UP001156484">
    <property type="component" value="Chromosome"/>
</dbReference>